<dbReference type="PANTHER" id="PTHR48081">
    <property type="entry name" value="AB HYDROLASE SUPERFAMILY PROTEIN C4A8.06C"/>
    <property type="match status" value="1"/>
</dbReference>
<dbReference type="InParanoid" id="E8QZ77"/>
<reference evidence="4 5" key="2">
    <citation type="journal article" date="2011" name="Stand. Genomic Sci.">
        <title>Complete genome sequence of Isosphaera pallida type strain (IS1B).</title>
        <authorList>
            <consortium name="US DOE Joint Genome Institute (JGI-PGF)"/>
            <person name="Goker M."/>
            <person name="Cleland D."/>
            <person name="Saunders E."/>
            <person name="Lapidus A."/>
            <person name="Nolan M."/>
            <person name="Lucas S."/>
            <person name="Hammon N."/>
            <person name="Deshpande S."/>
            <person name="Cheng J.F."/>
            <person name="Tapia R."/>
            <person name="Han C."/>
            <person name="Goodwin L."/>
            <person name="Pitluck S."/>
            <person name="Liolios K."/>
            <person name="Pagani I."/>
            <person name="Ivanova N."/>
            <person name="Mavromatis K."/>
            <person name="Pati A."/>
            <person name="Chen A."/>
            <person name="Palaniappan K."/>
            <person name="Land M."/>
            <person name="Hauser L."/>
            <person name="Chang Y.J."/>
            <person name="Jeffries C.D."/>
            <person name="Detter J.C."/>
            <person name="Beck B."/>
            <person name="Woyke T."/>
            <person name="Bristow J."/>
            <person name="Eisen J.A."/>
            <person name="Markowitz V."/>
            <person name="Hugenholtz P."/>
            <person name="Kyrpides N.C."/>
            <person name="Klenk H.P."/>
        </authorList>
    </citation>
    <scope>NUCLEOTIDE SEQUENCE [LARGE SCALE GENOMIC DNA]</scope>
    <source>
        <strain evidence="5">ATCC 43644 / DSM 9630 / IS1B</strain>
    </source>
</reference>
<dbReference type="RefSeq" id="WP_013566494.1">
    <property type="nucleotide sequence ID" value="NC_014962.1"/>
</dbReference>
<sequence length="319" mass="33966">MKTGVRVLGGFVLMSALSVALVGWGDSPVSLAGEVEVIRLWKETAPPGPPALVEGAERDLQKPEDRLVGGRTVMKLGHVANPEIHLYPAPPDKANGAACVVCPGGGFNILAWDLEGIEVAEWLNSIGVTAIVLKYRVPTRGHPGEQRVVGPAIDAQRALSLARHHAEDWKLDPKRIGVLGFSAGGETAALTALRQGRRLYEPRDVIDQAPCGADFAILVYPANLLTPNGILKANYVPDAATPPMFLVHTADDPVPCQGSIQLFLGLRRANRPAELHVYPSGGHGYGLRAEGGPRVASWPRDAAAWLGELKMLDTPATQP</sequence>
<dbReference type="eggNOG" id="COG0657">
    <property type="taxonomic scope" value="Bacteria"/>
</dbReference>
<dbReference type="STRING" id="575540.Isop_3649"/>
<dbReference type="InterPro" id="IPR050300">
    <property type="entry name" value="GDXG_lipolytic_enzyme"/>
</dbReference>
<evidence type="ECO:0000259" key="2">
    <source>
        <dbReference type="Pfam" id="PF00326"/>
    </source>
</evidence>
<dbReference type="InterPro" id="IPR001375">
    <property type="entry name" value="Peptidase_S9_cat"/>
</dbReference>
<reference key="1">
    <citation type="submission" date="2010-11" db="EMBL/GenBank/DDBJ databases">
        <title>The complete sequence of chromosome of Isophaera pallida ATCC 43644.</title>
        <authorList>
            <consortium name="US DOE Joint Genome Institute (JGI-PGF)"/>
            <person name="Lucas S."/>
            <person name="Copeland A."/>
            <person name="Lapidus A."/>
            <person name="Bruce D."/>
            <person name="Goodwin L."/>
            <person name="Pitluck S."/>
            <person name="Kyrpides N."/>
            <person name="Mavromatis K."/>
            <person name="Pagani I."/>
            <person name="Ivanova N."/>
            <person name="Saunders E."/>
            <person name="Brettin T."/>
            <person name="Detter J.C."/>
            <person name="Han C."/>
            <person name="Tapia R."/>
            <person name="Land M."/>
            <person name="Hauser L."/>
            <person name="Markowitz V."/>
            <person name="Cheng J.-F."/>
            <person name="Hugenholtz P."/>
            <person name="Woyke T."/>
            <person name="Wu D."/>
            <person name="Eisen J.A."/>
        </authorList>
    </citation>
    <scope>NUCLEOTIDE SEQUENCE</scope>
    <source>
        <strain>ATCC 43644</strain>
    </source>
</reference>
<evidence type="ECO:0000313" key="5">
    <source>
        <dbReference type="Proteomes" id="UP000008631"/>
    </source>
</evidence>
<dbReference type="PANTHER" id="PTHR48081:SF6">
    <property type="entry name" value="PEPTIDASE S9 PROLYL OLIGOPEPTIDASE CATALYTIC DOMAIN-CONTAINING PROTEIN"/>
    <property type="match status" value="1"/>
</dbReference>
<name>E8QZ77_ISOPI</name>
<accession>E8QZ77</accession>
<dbReference type="Pfam" id="PF20434">
    <property type="entry name" value="BD-FAE"/>
    <property type="match status" value="1"/>
</dbReference>
<keyword evidence="5" id="KW-1185">Reference proteome</keyword>
<dbReference type="EMBL" id="CP002353">
    <property type="protein sequence ID" value="ADV64206.1"/>
    <property type="molecule type" value="Genomic_DNA"/>
</dbReference>
<evidence type="ECO:0000256" key="1">
    <source>
        <dbReference type="ARBA" id="ARBA00022801"/>
    </source>
</evidence>
<dbReference type="InterPro" id="IPR049492">
    <property type="entry name" value="BD-FAE-like_dom"/>
</dbReference>
<dbReference type="Proteomes" id="UP000008631">
    <property type="component" value="Chromosome"/>
</dbReference>
<dbReference type="InterPro" id="IPR029058">
    <property type="entry name" value="AB_hydrolase_fold"/>
</dbReference>
<dbReference type="HOGENOM" id="CLU_012494_5_1_0"/>
<dbReference type="AlphaFoldDB" id="E8QZ77"/>
<gene>
    <name evidence="4" type="ordered locus">Isop_3649</name>
</gene>
<dbReference type="Pfam" id="PF00326">
    <property type="entry name" value="Peptidase_S9"/>
    <property type="match status" value="1"/>
</dbReference>
<evidence type="ECO:0000259" key="3">
    <source>
        <dbReference type="Pfam" id="PF20434"/>
    </source>
</evidence>
<dbReference type="KEGG" id="ipa:Isop_3649"/>
<protein>
    <submittedName>
        <fullName evidence="4">Exported endo-1,4-beta-xylanase</fullName>
    </submittedName>
</protein>
<organism evidence="4 5">
    <name type="scientific">Isosphaera pallida (strain ATCC 43644 / DSM 9630 / IS1B)</name>
    <dbReference type="NCBI Taxonomy" id="575540"/>
    <lineage>
        <taxon>Bacteria</taxon>
        <taxon>Pseudomonadati</taxon>
        <taxon>Planctomycetota</taxon>
        <taxon>Planctomycetia</taxon>
        <taxon>Isosphaerales</taxon>
        <taxon>Isosphaeraceae</taxon>
        <taxon>Isosphaera</taxon>
    </lineage>
</organism>
<proteinExistence type="predicted"/>
<keyword evidence="1" id="KW-0378">Hydrolase</keyword>
<dbReference type="SUPFAM" id="SSF53474">
    <property type="entry name" value="alpha/beta-Hydrolases"/>
    <property type="match status" value="1"/>
</dbReference>
<evidence type="ECO:0000313" key="4">
    <source>
        <dbReference type="EMBL" id="ADV64206.1"/>
    </source>
</evidence>
<dbReference type="GO" id="GO:0008236">
    <property type="term" value="F:serine-type peptidase activity"/>
    <property type="evidence" value="ECO:0007669"/>
    <property type="project" value="InterPro"/>
</dbReference>
<feature type="domain" description="Peptidase S9 prolyl oligopeptidase catalytic" evidence="2">
    <location>
        <begin position="240"/>
        <end position="287"/>
    </location>
</feature>
<dbReference type="GO" id="GO:0006508">
    <property type="term" value="P:proteolysis"/>
    <property type="evidence" value="ECO:0007669"/>
    <property type="project" value="InterPro"/>
</dbReference>
<feature type="domain" description="BD-FAE-like" evidence="3">
    <location>
        <begin position="145"/>
        <end position="198"/>
    </location>
</feature>
<dbReference type="Gene3D" id="3.40.50.1820">
    <property type="entry name" value="alpha/beta hydrolase"/>
    <property type="match status" value="1"/>
</dbReference>